<accession>A0A8T0G4G1</accession>
<dbReference type="Proteomes" id="UP000822688">
    <property type="component" value="Chromosome 12"/>
</dbReference>
<dbReference type="PANTHER" id="PTHR21580:SF28">
    <property type="entry name" value="BOREALIN N-TERMINAL DOMAIN-CONTAINING PROTEIN-RELATED"/>
    <property type="match status" value="1"/>
</dbReference>
<dbReference type="InterPro" id="IPR051291">
    <property type="entry name" value="CIMAP"/>
</dbReference>
<proteinExistence type="predicted"/>
<organism evidence="2 3">
    <name type="scientific">Ceratodon purpureus</name>
    <name type="common">Fire moss</name>
    <name type="synonym">Dicranum purpureum</name>
    <dbReference type="NCBI Taxonomy" id="3225"/>
    <lineage>
        <taxon>Eukaryota</taxon>
        <taxon>Viridiplantae</taxon>
        <taxon>Streptophyta</taxon>
        <taxon>Embryophyta</taxon>
        <taxon>Bryophyta</taxon>
        <taxon>Bryophytina</taxon>
        <taxon>Bryopsida</taxon>
        <taxon>Dicranidae</taxon>
        <taxon>Pseudoditrichales</taxon>
        <taxon>Ditrichaceae</taxon>
        <taxon>Ceratodon</taxon>
    </lineage>
</organism>
<gene>
    <name evidence="2" type="ORF">KC19_12G006400</name>
</gene>
<feature type="region of interest" description="Disordered" evidence="1">
    <location>
        <begin position="20"/>
        <end position="49"/>
    </location>
</feature>
<evidence type="ECO:0000313" key="3">
    <source>
        <dbReference type="Proteomes" id="UP000822688"/>
    </source>
</evidence>
<feature type="region of interest" description="Disordered" evidence="1">
    <location>
        <begin position="75"/>
        <end position="117"/>
    </location>
</feature>
<feature type="non-terminal residue" evidence="2">
    <location>
        <position position="266"/>
    </location>
</feature>
<reference evidence="2" key="1">
    <citation type="submission" date="2020-06" db="EMBL/GenBank/DDBJ databases">
        <title>WGS assembly of Ceratodon purpureus strain R40.</title>
        <authorList>
            <person name="Carey S.B."/>
            <person name="Jenkins J."/>
            <person name="Shu S."/>
            <person name="Lovell J.T."/>
            <person name="Sreedasyam A."/>
            <person name="Maumus F."/>
            <person name="Tiley G.P."/>
            <person name="Fernandez-Pozo N."/>
            <person name="Barry K."/>
            <person name="Chen C."/>
            <person name="Wang M."/>
            <person name="Lipzen A."/>
            <person name="Daum C."/>
            <person name="Saski C.A."/>
            <person name="Payton A.C."/>
            <person name="Mcbreen J.C."/>
            <person name="Conrad R.E."/>
            <person name="Kollar L.M."/>
            <person name="Olsson S."/>
            <person name="Huttunen S."/>
            <person name="Landis J.B."/>
            <person name="Wickett N.J."/>
            <person name="Johnson M.G."/>
            <person name="Rensing S.A."/>
            <person name="Grimwood J."/>
            <person name="Schmutz J."/>
            <person name="Mcdaniel S.F."/>
        </authorList>
    </citation>
    <scope>NUCLEOTIDE SEQUENCE</scope>
    <source>
        <strain evidence="2">R40</strain>
    </source>
</reference>
<name>A0A8T0G4G1_CERPU</name>
<dbReference type="PANTHER" id="PTHR21580">
    <property type="entry name" value="SHIPPO-1-RELATED"/>
    <property type="match status" value="1"/>
</dbReference>
<evidence type="ECO:0000313" key="2">
    <source>
        <dbReference type="EMBL" id="KAG0553374.1"/>
    </source>
</evidence>
<keyword evidence="3" id="KW-1185">Reference proteome</keyword>
<feature type="compositionally biased region" description="Polar residues" evidence="1">
    <location>
        <begin position="247"/>
        <end position="266"/>
    </location>
</feature>
<dbReference type="AlphaFoldDB" id="A0A8T0G4G1"/>
<dbReference type="InterPro" id="IPR010736">
    <property type="entry name" value="SHIPPO-rpt"/>
</dbReference>
<sequence length="266" mass="28255">MERREKVDRIMECESSFNCSSNKRGGKMSMHSRSRIADQRRGPGSYNPCLISTSAPAYSMGSRFKAKDNEMWQRGPGCYDLGEPKRGPSFSLGVRDSTKSNNQSSIPGPGAYNTTRSTFTKHSAPAYSMGGRSTSNSSTFQSPGPGAYNIDSVNSKSNSGPAYSMNSRVSDAITGSGSAFGHSTMKSAPAFSFGGRSQSRMDSTPGPGSYNIDVGNSKKGGPAYSIACRENRFKGDKGSSPGPGAYNVSSIGRSAPSYTIAQKRQE</sequence>
<protein>
    <submittedName>
        <fullName evidence="2">Uncharacterized protein</fullName>
    </submittedName>
</protein>
<evidence type="ECO:0000256" key="1">
    <source>
        <dbReference type="SAM" id="MobiDB-lite"/>
    </source>
</evidence>
<feature type="compositionally biased region" description="Basic residues" evidence="1">
    <location>
        <begin position="24"/>
        <end position="34"/>
    </location>
</feature>
<feature type="region of interest" description="Disordered" evidence="1">
    <location>
        <begin position="232"/>
        <end position="266"/>
    </location>
</feature>
<dbReference type="EMBL" id="CM026433">
    <property type="protein sequence ID" value="KAG0553374.1"/>
    <property type="molecule type" value="Genomic_DNA"/>
</dbReference>
<feature type="compositionally biased region" description="Polar residues" evidence="1">
    <location>
        <begin position="99"/>
        <end position="117"/>
    </location>
</feature>
<comment type="caution">
    <text evidence="2">The sequence shown here is derived from an EMBL/GenBank/DDBJ whole genome shotgun (WGS) entry which is preliminary data.</text>
</comment>
<dbReference type="Pfam" id="PF07004">
    <property type="entry name" value="SHIPPO-rpt"/>
    <property type="match status" value="7"/>
</dbReference>